<evidence type="ECO:0000259" key="8">
    <source>
        <dbReference type="Pfam" id="PF16531"/>
    </source>
</evidence>
<feature type="coiled-coil region" evidence="6">
    <location>
        <begin position="568"/>
        <end position="598"/>
    </location>
</feature>
<reference evidence="9" key="1">
    <citation type="submission" date="2021-03" db="EMBL/GenBank/DDBJ databases">
        <authorList>
            <person name="Tran Van P."/>
        </authorList>
    </citation>
    <scope>NUCLEOTIDE SEQUENCE</scope>
</reference>
<comment type="caution">
    <text evidence="9">The sequence shown here is derived from an EMBL/GenBank/DDBJ whole genome shotgun (WGS) entry which is preliminary data.</text>
</comment>
<evidence type="ECO:0000313" key="9">
    <source>
        <dbReference type="EMBL" id="CAG2054482.1"/>
    </source>
</evidence>
<keyword evidence="4" id="KW-0206">Cytoskeleton</keyword>
<feature type="coiled-coil region" evidence="6">
    <location>
        <begin position="138"/>
        <end position="176"/>
    </location>
</feature>
<dbReference type="PANTHER" id="PTHR44281:SF2">
    <property type="entry name" value="SPINDLE ASSEMBLY ABNORMAL PROTEIN 6 HOMOLOG"/>
    <property type="match status" value="1"/>
</dbReference>
<feature type="domain" description="Spindle assembly abnormal protein 6 N-terminal" evidence="8">
    <location>
        <begin position="8"/>
        <end position="93"/>
    </location>
</feature>
<sequence length="779" mass="88213">MMTTLCSYHVLMITEEDFKSLKSQQGLLVDFDHFPSQLVRLLEQCYNANDNSASRFLLILEEEERESVLDGRRTCLKIVETNNFKPLVHLSLKIGGGSDAEIKKFMAFNIKQLKLANALVVLSSTAEDGEIEVQLDWQKKLETEKQELEERHSHVTKELENQINNLKLQNQVLFEKQCHSDSVNRHKTAAGEVRQKTTVGEVSHKTAAGEVRHETAAGEVRQKLLSVRLDTKLLLVRLDTKLLLVRLDMKLLLVRLDTKLLLVGLDTKLLLVRLDKKLLSVRLDTKLLLVRLDMKLLLVRLDTKLLLVRLDMKLLLVRLDKKLLSVRLDTKLLLVRLDMKLLLVRLDKKLLLVRLDTKLLLVRLDTKLLLVRLDTKLLVREQSKQLELLEKELNQIQRECASLRKQNVKLDTDYHEKEKIVNNLNTRTAVLEQLVYHLVWLIENRELLTELTLAIYSIPTDFQAQQKMEVKDKVILLNKQQELLRSANQQKAHLEESLAEKDRSLQRKQVSLRSLSDELVKANEILTKLQAELTSTNSKLKLRTSIALEQEHLLDTKQKELYMLQVQCNEQTERIKHLEAQEKQLSEALQDANTKLQDKDKLLKNNDNVINWLNRRLNESQSQFNPSQRGGPMLGIGPAASTPLGGLPPPTASAVAKNIQTYLRSRVEPFSQGSNLAAGTGPTSFTAMTSNSASVGTNSNTVTMAATRAALLETKQAKLGVKENPVNSNRGSEKLTQDIRSKSSGVKSAPLSFGTAARRDPLSAHHAIPSAYFPKPAPS</sequence>
<feature type="coiled-coil region" evidence="6">
    <location>
        <begin position="477"/>
        <end position="539"/>
    </location>
</feature>
<evidence type="ECO:0000256" key="5">
    <source>
        <dbReference type="ARBA" id="ARBA00023306"/>
    </source>
</evidence>
<evidence type="ECO:0000256" key="4">
    <source>
        <dbReference type="ARBA" id="ARBA00023212"/>
    </source>
</evidence>
<dbReference type="Gene3D" id="2.170.210.20">
    <property type="entry name" value="Spindle assembly abnormal protein 6, N-terminal domain"/>
    <property type="match status" value="1"/>
</dbReference>
<feature type="coiled-coil region" evidence="6">
    <location>
        <begin position="379"/>
        <end position="413"/>
    </location>
</feature>
<evidence type="ECO:0000313" key="10">
    <source>
        <dbReference type="Proteomes" id="UP001153148"/>
    </source>
</evidence>
<dbReference type="Pfam" id="PF16531">
    <property type="entry name" value="SAS-6_N"/>
    <property type="match status" value="1"/>
</dbReference>
<gene>
    <name evidence="9" type="ORF">TPAB3V08_LOCUS1505</name>
</gene>
<evidence type="ECO:0000256" key="6">
    <source>
        <dbReference type="SAM" id="Coils"/>
    </source>
</evidence>
<organism evidence="9 10">
    <name type="scientific">Timema podura</name>
    <name type="common">Walking stick</name>
    <dbReference type="NCBI Taxonomy" id="61482"/>
    <lineage>
        <taxon>Eukaryota</taxon>
        <taxon>Metazoa</taxon>
        <taxon>Ecdysozoa</taxon>
        <taxon>Arthropoda</taxon>
        <taxon>Hexapoda</taxon>
        <taxon>Insecta</taxon>
        <taxon>Pterygota</taxon>
        <taxon>Neoptera</taxon>
        <taxon>Polyneoptera</taxon>
        <taxon>Phasmatodea</taxon>
        <taxon>Timematodea</taxon>
        <taxon>Timematoidea</taxon>
        <taxon>Timematidae</taxon>
        <taxon>Timema</taxon>
    </lineage>
</organism>
<accession>A0ABN7NMX0</accession>
<dbReference type="EMBL" id="CAJPIN010001371">
    <property type="protein sequence ID" value="CAG2054482.1"/>
    <property type="molecule type" value="Genomic_DNA"/>
</dbReference>
<dbReference type="InterPro" id="IPR032396">
    <property type="entry name" value="SAS-6_N"/>
</dbReference>
<evidence type="ECO:0000256" key="7">
    <source>
        <dbReference type="SAM" id="MobiDB-lite"/>
    </source>
</evidence>
<keyword evidence="10" id="KW-1185">Reference proteome</keyword>
<feature type="compositionally biased region" description="Basic and acidic residues" evidence="7">
    <location>
        <begin position="731"/>
        <end position="741"/>
    </location>
</feature>
<dbReference type="Proteomes" id="UP001153148">
    <property type="component" value="Unassembled WGS sequence"/>
</dbReference>
<keyword evidence="3 6" id="KW-0175">Coiled coil</keyword>
<evidence type="ECO:0000256" key="1">
    <source>
        <dbReference type="ARBA" id="ARBA00004300"/>
    </source>
</evidence>
<keyword evidence="2" id="KW-0963">Cytoplasm</keyword>
<proteinExistence type="predicted"/>
<comment type="subcellular location">
    <subcellularLocation>
        <location evidence="1">Cytoplasm</location>
        <location evidence="1">Cytoskeleton</location>
        <location evidence="1">Microtubule organizing center</location>
        <location evidence="1">Centrosome</location>
    </subcellularLocation>
</comment>
<dbReference type="InterPro" id="IPR038558">
    <property type="entry name" value="SAS-6_N_sf"/>
</dbReference>
<evidence type="ECO:0000256" key="2">
    <source>
        <dbReference type="ARBA" id="ARBA00022490"/>
    </source>
</evidence>
<feature type="region of interest" description="Disordered" evidence="7">
    <location>
        <begin position="720"/>
        <end position="779"/>
    </location>
</feature>
<protein>
    <recommendedName>
        <fullName evidence="8">Spindle assembly abnormal protein 6 N-terminal domain-containing protein</fullName>
    </recommendedName>
</protein>
<name>A0ABN7NMX0_TIMPD</name>
<evidence type="ECO:0000256" key="3">
    <source>
        <dbReference type="ARBA" id="ARBA00023054"/>
    </source>
</evidence>
<dbReference type="PANTHER" id="PTHR44281">
    <property type="entry name" value="SPINDLE ASSEMBLY ABNORMAL PROTEIN 6 HOMOLOG"/>
    <property type="match status" value="1"/>
</dbReference>
<keyword evidence="5" id="KW-0131">Cell cycle</keyword>